<dbReference type="Pfam" id="PF22926">
    <property type="entry name" value="C1-like_CT"/>
    <property type="match status" value="1"/>
</dbReference>
<feature type="domain" description="DC1" evidence="2">
    <location>
        <begin position="320"/>
        <end position="368"/>
    </location>
</feature>
<evidence type="ECO:0000259" key="2">
    <source>
        <dbReference type="Pfam" id="PF03107"/>
    </source>
</evidence>
<feature type="domain" description="DC1" evidence="2">
    <location>
        <begin position="179"/>
        <end position="223"/>
    </location>
</feature>
<gene>
    <name evidence="4" type="ORF">ISN45_At03g052180</name>
</gene>
<feature type="domain" description="DC1" evidence="2">
    <location>
        <begin position="233"/>
        <end position="281"/>
    </location>
</feature>
<evidence type="ECO:0000259" key="3">
    <source>
        <dbReference type="Pfam" id="PF22926"/>
    </source>
</evidence>
<evidence type="ECO:0000313" key="5">
    <source>
        <dbReference type="Proteomes" id="UP000694240"/>
    </source>
</evidence>
<dbReference type="Proteomes" id="UP000694240">
    <property type="component" value="Chromosome 3"/>
</dbReference>
<keyword evidence="1" id="KW-0677">Repeat</keyword>
<dbReference type="PANTHER" id="PTHR32410">
    <property type="entry name" value="CYSTEINE/HISTIDINE-RICH C1 DOMAIN FAMILY PROTEIN"/>
    <property type="match status" value="1"/>
</dbReference>
<name>A0A8T2EZ04_9BRAS</name>
<sequence length="612" mass="71710">MGQGQSSDEEMDDEEMPRCVVSDPAQPHNFSHRSKQKVKHDCFGCGKSDVPWEIRECPDLYYYCTICDLEFHENCLEYPSKIIHPYHPQHPLVFTVINYETGIIADTNYGEYYRFRYRFDIENSEYPKNIKPKSSIIFDICTWCGNDLSGWFYRCTICNFSLDFQCALEFPPLTIQNPKSHPHSLALFPRPLSFPCNACGLINALEPSYACYQCNYVVHQSCIDLPRVIKITRHPHRLSHTPYHPAKVSPCRVCYKNVDIKYGQYSCNHEDCFYVVHSKCATHEKIWDGEELEWEDEESEEAEDIAPYKKISGGLIEHCWHQHHFLKLEKYEGTRDSIKQCQACMRSINPHDFYSCIECEFFIHEVCANLPRKVDHASHNHPLYMDPYPIYDQTHDFGCSVCFRYSSGLKYRCKKDGCSERGKQFRVDVNCILVPECFTHECHAEHRLFISTFSKDEREIRCQGCGWRYCRYRLQCVLCEFAICYTCATIPTVLYHKYDDNPLSLCYGENGVDDTYWCEVCEEELDPTEWFYTNTKLCTTIHHKCIFGRNVYLKSGHTFNHYSDELEVVCHGSSSRPICHTCHKYCPSPVYFKVYMPDGTEFDICSLDCHKI</sequence>
<organism evidence="4 5">
    <name type="scientific">Arabidopsis thaliana x Arabidopsis arenosa</name>
    <dbReference type="NCBI Taxonomy" id="1240361"/>
    <lineage>
        <taxon>Eukaryota</taxon>
        <taxon>Viridiplantae</taxon>
        <taxon>Streptophyta</taxon>
        <taxon>Embryophyta</taxon>
        <taxon>Tracheophyta</taxon>
        <taxon>Spermatophyta</taxon>
        <taxon>Magnoliopsida</taxon>
        <taxon>eudicotyledons</taxon>
        <taxon>Gunneridae</taxon>
        <taxon>Pentapetalae</taxon>
        <taxon>rosids</taxon>
        <taxon>malvids</taxon>
        <taxon>Brassicales</taxon>
        <taxon>Brassicaceae</taxon>
        <taxon>Camelineae</taxon>
        <taxon>Arabidopsis</taxon>
    </lineage>
</organism>
<feature type="domain" description="DC1" evidence="2">
    <location>
        <begin position="140"/>
        <end position="167"/>
    </location>
</feature>
<protein>
    <submittedName>
        <fullName evidence="4">DC1</fullName>
    </submittedName>
</protein>
<evidence type="ECO:0000256" key="1">
    <source>
        <dbReference type="ARBA" id="ARBA00022737"/>
    </source>
</evidence>
<feature type="domain" description="DC1-like C-terminal" evidence="3">
    <location>
        <begin position="567"/>
        <end position="610"/>
    </location>
</feature>
<comment type="caution">
    <text evidence="4">The sequence shown here is derived from an EMBL/GenBank/DDBJ whole genome shotgun (WGS) entry which is preliminary data.</text>
</comment>
<keyword evidence="5" id="KW-1185">Reference proteome</keyword>
<evidence type="ECO:0000313" key="4">
    <source>
        <dbReference type="EMBL" id="KAG7629048.1"/>
    </source>
</evidence>
<dbReference type="InterPro" id="IPR053192">
    <property type="entry name" value="Vacuole_Formation_Reg"/>
</dbReference>
<dbReference type="InterPro" id="IPR004146">
    <property type="entry name" value="DC1"/>
</dbReference>
<reference evidence="4 5" key="1">
    <citation type="submission" date="2020-12" db="EMBL/GenBank/DDBJ databases">
        <title>Concerted genomic and epigenomic changes stabilize Arabidopsis allopolyploids.</title>
        <authorList>
            <person name="Chen Z."/>
        </authorList>
    </citation>
    <scope>NUCLEOTIDE SEQUENCE [LARGE SCALE GENOMIC DNA]</scope>
    <source>
        <strain evidence="4">Allo738</strain>
        <tissue evidence="4">Leaf</tissue>
    </source>
</reference>
<dbReference type="Pfam" id="PF03107">
    <property type="entry name" value="C1_2"/>
    <property type="match status" value="4"/>
</dbReference>
<dbReference type="InterPro" id="IPR054483">
    <property type="entry name" value="DC1-like_CT"/>
</dbReference>
<dbReference type="PANTHER" id="PTHR32410:SF204">
    <property type="entry name" value="CHP-RICH ZINC FINGER PROTEIN-LIKE-RELATED"/>
    <property type="match status" value="1"/>
</dbReference>
<proteinExistence type="predicted"/>
<accession>A0A8T2EZ04</accession>
<dbReference type="EMBL" id="JAEFBK010000003">
    <property type="protein sequence ID" value="KAG7629048.1"/>
    <property type="molecule type" value="Genomic_DNA"/>
</dbReference>
<dbReference type="AlphaFoldDB" id="A0A8T2EZ04"/>